<evidence type="ECO:0000313" key="7">
    <source>
        <dbReference type="EMBL" id="OUN16258.1"/>
    </source>
</evidence>
<dbReference type="Gene3D" id="1.10.10.10">
    <property type="entry name" value="Winged helix-like DNA-binding domain superfamily/Winged helix DNA-binding domain"/>
    <property type="match status" value="1"/>
</dbReference>
<reference evidence="8" key="1">
    <citation type="submission" date="2017-04" db="EMBL/GenBank/DDBJ databases">
        <title>Function of individual gut microbiota members based on whole genome sequencing of pure cultures obtained from chicken caecum.</title>
        <authorList>
            <person name="Medvecky M."/>
            <person name="Cejkova D."/>
            <person name="Polansky O."/>
            <person name="Karasova D."/>
            <person name="Kubasova T."/>
            <person name="Cizek A."/>
            <person name="Rychlik I."/>
        </authorList>
    </citation>
    <scope>NUCLEOTIDE SEQUENCE [LARGE SCALE GENOMIC DNA]</scope>
    <source>
        <strain evidence="8">An84</strain>
    </source>
</reference>
<feature type="domain" description="Initiator Rep protein WH1" evidence="3">
    <location>
        <begin position="24"/>
        <end position="170"/>
    </location>
</feature>
<proteinExistence type="inferred from homology"/>
<keyword evidence="2" id="KW-0175">Coiled coil</keyword>
<sequence length="380" mass="43722">MGVIENKKAKNAFENLLARQDYLVTQANELAKAFGNLKATEHKILDYCFSYIKKEDTADTVYHLTLQEILKHLGLNASGENYTRVAGALNRLHEKTALYLQLYKDDGTPFIRMTSLFQHIDIDRNGDVEIKYNADIAPYIFQLKQQYYSFNLIELSRVRSKYTLIMLKLWNATVMEKWSNFNDPHRKLPDLYLNASLEKWESWFLGYTVDEKGNKTPIRWSAGRFKKEALGVALNELAELYPKSTITLTPDKRGRRVVGYTLEIRQINTTLDTNTVVIDGKPQPPRVKGKQGVRKEEKSIPTNISEKVAEYNAEEQTELSEVEKLKQKIAELEAKVNSKPKEVKGLFDDADLKKSEKKITDNLDKMTGKSPQDLEQTELF</sequence>
<dbReference type="InterPro" id="IPR000525">
    <property type="entry name" value="Initiator_Rep_WH1"/>
</dbReference>
<dbReference type="EMBL" id="WKKX01000015">
    <property type="protein sequence ID" value="MSE07307.1"/>
    <property type="molecule type" value="Genomic_DNA"/>
</dbReference>
<dbReference type="Proteomes" id="UP000196255">
    <property type="component" value="Unassembled WGS sequence"/>
</dbReference>
<dbReference type="InterPro" id="IPR036390">
    <property type="entry name" value="WH_DNA-bd_sf"/>
</dbReference>
<evidence type="ECO:0000313" key="9">
    <source>
        <dbReference type="Proteomes" id="UP000437575"/>
    </source>
</evidence>
<dbReference type="Proteomes" id="UP000467635">
    <property type="component" value="Unassembled WGS sequence"/>
</dbReference>
<dbReference type="GO" id="GO:0003887">
    <property type="term" value="F:DNA-directed DNA polymerase activity"/>
    <property type="evidence" value="ECO:0007669"/>
    <property type="project" value="InterPro"/>
</dbReference>
<dbReference type="EMBL" id="WKKZ01000006">
    <property type="protein sequence ID" value="MSE04418.1"/>
    <property type="molecule type" value="Genomic_DNA"/>
</dbReference>
<dbReference type="EMBL" id="WKKZ01001604">
    <property type="protein sequence ID" value="MSE07047.1"/>
    <property type="molecule type" value="Genomic_DNA"/>
</dbReference>
<evidence type="ECO:0000259" key="3">
    <source>
        <dbReference type="Pfam" id="PF01051"/>
    </source>
</evidence>
<gene>
    <name evidence="7" type="ORF">B5G36_10165</name>
    <name evidence="6" type="ORF">GKC33_00825</name>
    <name evidence="4" type="ORF">GKC34_00800</name>
    <name evidence="5" type="ORF">GKC34_15375</name>
</gene>
<comment type="caution">
    <text evidence="5">The sequence shown here is derived from an EMBL/GenBank/DDBJ whole genome shotgun (WGS) entry which is preliminary data.</text>
</comment>
<reference evidence="9 10" key="3">
    <citation type="submission" date="2019-11" db="EMBL/GenBank/DDBJ databases">
        <title>Draft Genome Sequence of Plant Growth-Promoting Rhizosphere-Associated Bacteria.</title>
        <authorList>
            <person name="Vasilyev I.Y."/>
            <person name="Radchenko V."/>
            <person name="Ilnitskaya E.V."/>
        </authorList>
    </citation>
    <scope>NUCLEOTIDE SEQUENCE [LARGE SCALE GENOMIC DNA]</scope>
    <source>
        <strain evidence="6 10">VRA_01-1sq_f</strain>
        <strain evidence="5 9">VRA_1sq_f</strain>
        <plasmid evidence="5">unnamed04</plasmid>
    </source>
</reference>
<evidence type="ECO:0000313" key="8">
    <source>
        <dbReference type="Proteomes" id="UP000196255"/>
    </source>
</evidence>
<accession>A0A1Y3S0J5</accession>
<dbReference type="EMBL" id="NFHF01000041">
    <property type="protein sequence ID" value="OUN16258.1"/>
    <property type="molecule type" value="Genomic_DNA"/>
</dbReference>
<dbReference type="RefSeq" id="WP_087368102.1">
    <property type="nucleotide sequence ID" value="NZ_JAUDEC010000042.1"/>
</dbReference>
<reference evidence="7" key="2">
    <citation type="journal article" date="2018" name="BMC Genomics">
        <title>Whole genome sequencing and function prediction of 133 gut anaerobes isolated from chicken caecum in pure cultures.</title>
        <authorList>
            <person name="Medvecky M."/>
            <person name="Cejkova D."/>
            <person name="Polansky O."/>
            <person name="Karasova D."/>
            <person name="Kubasova T."/>
            <person name="Cizek A."/>
            <person name="Rychlik I."/>
        </authorList>
    </citation>
    <scope>NUCLEOTIDE SEQUENCE</scope>
    <source>
        <strain evidence="7">An84</strain>
    </source>
</reference>
<evidence type="ECO:0000313" key="4">
    <source>
        <dbReference type="EMBL" id="MSE04418.1"/>
    </source>
</evidence>
<dbReference type="Proteomes" id="UP000437575">
    <property type="component" value="Unassembled WGS sequence"/>
</dbReference>
<evidence type="ECO:0000256" key="2">
    <source>
        <dbReference type="SAM" id="Coils"/>
    </source>
</evidence>
<keyword evidence="5" id="KW-0614">Plasmid</keyword>
<name>A0A1Y3S0J5_9LACO</name>
<dbReference type="GO" id="GO:0006270">
    <property type="term" value="P:DNA replication initiation"/>
    <property type="evidence" value="ECO:0007669"/>
    <property type="project" value="InterPro"/>
</dbReference>
<evidence type="ECO:0000313" key="10">
    <source>
        <dbReference type="Proteomes" id="UP000467635"/>
    </source>
</evidence>
<geneLocation type="plasmid" evidence="5">
    <name>unnamed04</name>
</geneLocation>
<comment type="similarity">
    <text evidence="1">Belongs to the initiator RepB protein family.</text>
</comment>
<evidence type="ECO:0000313" key="6">
    <source>
        <dbReference type="EMBL" id="MSE07307.1"/>
    </source>
</evidence>
<evidence type="ECO:0000313" key="5">
    <source>
        <dbReference type="EMBL" id="MSE07047.1"/>
    </source>
</evidence>
<dbReference type="SUPFAM" id="SSF46785">
    <property type="entry name" value="Winged helix' DNA-binding domain"/>
    <property type="match status" value="2"/>
</dbReference>
<feature type="coiled-coil region" evidence="2">
    <location>
        <begin position="308"/>
        <end position="342"/>
    </location>
</feature>
<dbReference type="Pfam" id="PF01051">
    <property type="entry name" value="Rep3_N"/>
    <property type="match status" value="1"/>
</dbReference>
<protein>
    <submittedName>
        <fullName evidence="5">RepB family plasmid replication initiator protein</fullName>
    </submittedName>
</protein>
<evidence type="ECO:0000256" key="1">
    <source>
        <dbReference type="ARBA" id="ARBA00038283"/>
    </source>
</evidence>
<dbReference type="InterPro" id="IPR036388">
    <property type="entry name" value="WH-like_DNA-bd_sf"/>
</dbReference>
<organism evidence="5 9">
    <name type="scientific">Ligilactobacillus salivarius</name>
    <dbReference type="NCBI Taxonomy" id="1624"/>
    <lineage>
        <taxon>Bacteria</taxon>
        <taxon>Bacillati</taxon>
        <taxon>Bacillota</taxon>
        <taxon>Bacilli</taxon>
        <taxon>Lactobacillales</taxon>
        <taxon>Lactobacillaceae</taxon>
        <taxon>Ligilactobacillus</taxon>
    </lineage>
</organism>
<dbReference type="AlphaFoldDB" id="A0A1Y3S0J5"/>